<dbReference type="Proteomes" id="UP000279962">
    <property type="component" value="Chromosome"/>
</dbReference>
<dbReference type="EMBL" id="CP033133">
    <property type="protein sequence ID" value="AYO53535.1"/>
    <property type="molecule type" value="Genomic_DNA"/>
</dbReference>
<keyword evidence="1" id="KW-0732">Signal</keyword>
<accession>A0A3G2T0A3</accession>
<evidence type="ECO:0008006" key="4">
    <source>
        <dbReference type="Google" id="ProtNLM"/>
    </source>
</evidence>
<proteinExistence type="predicted"/>
<evidence type="ECO:0000313" key="2">
    <source>
        <dbReference type="EMBL" id="AYO53535.1"/>
    </source>
</evidence>
<evidence type="ECO:0000256" key="1">
    <source>
        <dbReference type="SAM" id="SignalP"/>
    </source>
</evidence>
<reference evidence="2 3" key="1">
    <citation type="submission" date="2018-10" db="EMBL/GenBank/DDBJ databases">
        <title>The complete genome of Acinetobacter wuhouensis strain WCHAW010062.</title>
        <authorList>
            <person name="Hu Y."/>
            <person name="Long H."/>
            <person name="Feng Y."/>
            <person name="Zong Z."/>
        </authorList>
    </citation>
    <scope>NUCLEOTIDE SEQUENCE [LARGE SCALE GENOMIC DNA]</scope>
    <source>
        <strain evidence="2 3">WCHAW010062</strain>
    </source>
</reference>
<sequence>MRKNIKYFIFTLLLVGVGASAHPVLAATDSDLNGLWEETVLDHEYDEDTKDIFYISKFRDKLLINAVNYPDFAVGQVKRNGSKLTFTMANFTDRNETYVLNYECQEIVRGKQLKCKFTNQNQEVEPEIIWKKQNIDREIQMQ</sequence>
<evidence type="ECO:0000313" key="3">
    <source>
        <dbReference type="Proteomes" id="UP000279962"/>
    </source>
</evidence>
<feature type="chain" id="PRO_5018031802" description="DUF3757 domain-containing protein" evidence="1">
    <location>
        <begin position="27"/>
        <end position="142"/>
    </location>
</feature>
<feature type="signal peptide" evidence="1">
    <location>
        <begin position="1"/>
        <end position="26"/>
    </location>
</feature>
<protein>
    <recommendedName>
        <fullName evidence="4">DUF3757 domain-containing protein</fullName>
    </recommendedName>
</protein>
<dbReference type="RefSeq" id="WP_087553228.1">
    <property type="nucleotide sequence ID" value="NZ_CP033133.1"/>
</dbReference>
<organism evidence="2 3">
    <name type="scientific">Acinetobacter wuhouensis</name>
    <dbReference type="NCBI Taxonomy" id="1879050"/>
    <lineage>
        <taxon>Bacteria</taxon>
        <taxon>Pseudomonadati</taxon>
        <taxon>Pseudomonadota</taxon>
        <taxon>Gammaproteobacteria</taxon>
        <taxon>Moraxellales</taxon>
        <taxon>Moraxellaceae</taxon>
        <taxon>Acinetobacter</taxon>
    </lineage>
</organism>
<dbReference type="AlphaFoldDB" id="A0A3G2T0A3"/>
<name>A0A3G2T0A3_9GAMM</name>
<gene>
    <name evidence="2" type="ORF">CDG68_07680</name>
</gene>